<gene>
    <name evidence="2" type="ORF">CMN54_04820</name>
</gene>
<proteinExistence type="predicted"/>
<evidence type="ECO:0000313" key="3">
    <source>
        <dbReference type="Proteomes" id="UP000226525"/>
    </source>
</evidence>
<dbReference type="Gene3D" id="2.160.20.80">
    <property type="entry name" value="E3 ubiquitin-protein ligase SopA"/>
    <property type="match status" value="1"/>
</dbReference>
<dbReference type="AlphaFoldDB" id="A0A2D6YHW1"/>
<dbReference type="EMBL" id="NZEX01000049">
    <property type="protein sequence ID" value="MAH62767.1"/>
    <property type="molecule type" value="Genomic_DNA"/>
</dbReference>
<dbReference type="SUPFAM" id="SSF141571">
    <property type="entry name" value="Pentapeptide repeat-like"/>
    <property type="match status" value="1"/>
</dbReference>
<evidence type="ECO:0000256" key="1">
    <source>
        <dbReference type="SAM" id="SignalP"/>
    </source>
</evidence>
<feature type="chain" id="PRO_5014880689" description="Pentapeptide repeat-containing protein" evidence="1">
    <location>
        <begin position="21"/>
        <end position="80"/>
    </location>
</feature>
<organism evidence="2 3">
    <name type="scientific">SAR324 cluster bacterium</name>
    <dbReference type="NCBI Taxonomy" id="2024889"/>
    <lineage>
        <taxon>Bacteria</taxon>
        <taxon>Deltaproteobacteria</taxon>
        <taxon>SAR324 cluster</taxon>
    </lineage>
</organism>
<comment type="caution">
    <text evidence="2">The sequence shown here is derived from an EMBL/GenBank/DDBJ whole genome shotgun (WGS) entry which is preliminary data.</text>
</comment>
<dbReference type="Proteomes" id="UP000226525">
    <property type="component" value="Unassembled WGS sequence"/>
</dbReference>
<dbReference type="Pfam" id="PF00805">
    <property type="entry name" value="Pentapeptide"/>
    <property type="match status" value="1"/>
</dbReference>
<accession>A0A2D6YHW1</accession>
<dbReference type="InterPro" id="IPR001646">
    <property type="entry name" value="5peptide_repeat"/>
</dbReference>
<keyword evidence="1" id="KW-0732">Signal</keyword>
<evidence type="ECO:0000313" key="2">
    <source>
        <dbReference type="EMBL" id="MAH62767.1"/>
    </source>
</evidence>
<sequence>MKKLMILSLAMVLLASPAWEYKQEDLDKLAATNACEEYDLRGADLTGAVLRDAKIDFADFTKAKFCNTVMPDGQRIFKDC</sequence>
<protein>
    <recommendedName>
        <fullName evidence="4">Pentapeptide repeat-containing protein</fullName>
    </recommendedName>
</protein>
<reference evidence="3" key="1">
    <citation type="submission" date="2017-09" db="EMBL/GenBank/DDBJ databases">
        <title>The Reconstruction of 2,631 Draft Metagenome-Assembled Genomes from the Global Oceans.</title>
        <authorList>
            <person name="Tully B.J."/>
            <person name="Graham E.D."/>
            <person name="Heidelberg J.F."/>
        </authorList>
    </citation>
    <scope>NUCLEOTIDE SEQUENCE [LARGE SCALE GENOMIC DNA]</scope>
</reference>
<evidence type="ECO:0008006" key="4">
    <source>
        <dbReference type="Google" id="ProtNLM"/>
    </source>
</evidence>
<feature type="signal peptide" evidence="1">
    <location>
        <begin position="1"/>
        <end position="20"/>
    </location>
</feature>
<name>A0A2D6YHW1_9DELT</name>